<feature type="domain" description="DUF1664" evidence="3">
    <location>
        <begin position="34"/>
        <end position="153"/>
    </location>
</feature>
<feature type="transmembrane region" description="Helical" evidence="2">
    <location>
        <begin position="35"/>
        <end position="52"/>
    </location>
</feature>
<evidence type="ECO:0000256" key="2">
    <source>
        <dbReference type="SAM" id="Phobius"/>
    </source>
</evidence>
<feature type="region of interest" description="Disordered" evidence="1">
    <location>
        <begin position="240"/>
        <end position="278"/>
    </location>
</feature>
<dbReference type="PANTHER" id="PTHR47289:SF2">
    <property type="entry name" value="TRANSCRIPTION FACTOR, PUTATIVE (DUF1664)-RELATED"/>
    <property type="match status" value="1"/>
</dbReference>
<dbReference type="OMA" id="HMVTHIL"/>
<keyword evidence="5" id="KW-1185">Reference proteome</keyword>
<organism evidence="4 5">
    <name type="scientific">Amborella trichopoda</name>
    <dbReference type="NCBI Taxonomy" id="13333"/>
    <lineage>
        <taxon>Eukaryota</taxon>
        <taxon>Viridiplantae</taxon>
        <taxon>Streptophyta</taxon>
        <taxon>Embryophyta</taxon>
        <taxon>Tracheophyta</taxon>
        <taxon>Spermatophyta</taxon>
        <taxon>Magnoliopsida</taxon>
        <taxon>Amborellales</taxon>
        <taxon>Amborellaceae</taxon>
        <taxon>Amborella</taxon>
    </lineage>
</organism>
<reference evidence="5" key="1">
    <citation type="journal article" date="2013" name="Science">
        <title>The Amborella genome and the evolution of flowering plants.</title>
        <authorList>
            <consortium name="Amborella Genome Project"/>
        </authorList>
    </citation>
    <scope>NUCLEOTIDE SEQUENCE [LARGE SCALE GENOMIC DNA]</scope>
</reference>
<gene>
    <name evidence="4" type="ORF">AMTR_s00013p00157940</name>
</gene>
<dbReference type="Pfam" id="PF07889">
    <property type="entry name" value="DUF1664"/>
    <property type="match status" value="1"/>
</dbReference>
<dbReference type="HOGENOM" id="CLU_056257_2_1_1"/>
<accession>W1PPB4</accession>
<dbReference type="PANTHER" id="PTHR47289">
    <property type="entry name" value="TRANSCRIPTION FACTOR, PUTATIVE (DUF1664)-RELATED"/>
    <property type="match status" value="1"/>
</dbReference>
<sequence length="293" mass="31927">MPLQVKSLQEELQLFASSRSVTVITGSSNSGAGTYAMPILVIGVAGYGYIWWKGWKLSDMMFVTRRGFSDACSTVGKQLDRVSFSIKKTKEDLSSDINRVDGNLNDCARITAATEEKVVLLRDDLKLVGVDVQSVHRAVRSLEIKIGRIEQKQDYSIKGVSHLCQFVQNLEEGQQREFIQASPSSSSSLPALELPLHRTLSTPPVRLALEVPSPSFDSKISQPLQRQASASGLQVLHGISTPIKADNPPADGTQASGEPQRGESSKSSQSGWRLPSLLTPFITRTHSATSSFK</sequence>
<dbReference type="Gramene" id="ERN09903">
    <property type="protein sequence ID" value="ERN09903"/>
    <property type="gene ID" value="AMTR_s00013p00157940"/>
</dbReference>
<dbReference type="InterPro" id="IPR012458">
    <property type="entry name" value="DUF1664"/>
</dbReference>
<dbReference type="eggNOG" id="ENOG502QTG9">
    <property type="taxonomic scope" value="Eukaryota"/>
</dbReference>
<evidence type="ECO:0000313" key="5">
    <source>
        <dbReference type="Proteomes" id="UP000017836"/>
    </source>
</evidence>
<proteinExistence type="predicted"/>
<dbReference type="STRING" id="13333.W1PPB4"/>
<keyword evidence="2" id="KW-0472">Membrane</keyword>
<keyword evidence="2" id="KW-1133">Transmembrane helix</keyword>
<dbReference type="EMBL" id="KI392979">
    <property type="protein sequence ID" value="ERN09903.1"/>
    <property type="molecule type" value="Genomic_DNA"/>
</dbReference>
<protein>
    <recommendedName>
        <fullName evidence="3">DUF1664 domain-containing protein</fullName>
    </recommendedName>
</protein>
<evidence type="ECO:0000259" key="3">
    <source>
        <dbReference type="Pfam" id="PF07889"/>
    </source>
</evidence>
<dbReference type="Proteomes" id="UP000017836">
    <property type="component" value="Unassembled WGS sequence"/>
</dbReference>
<name>W1PPB4_AMBTC</name>
<evidence type="ECO:0000256" key="1">
    <source>
        <dbReference type="SAM" id="MobiDB-lite"/>
    </source>
</evidence>
<evidence type="ECO:0000313" key="4">
    <source>
        <dbReference type="EMBL" id="ERN09903.1"/>
    </source>
</evidence>
<keyword evidence="2" id="KW-0812">Transmembrane</keyword>
<dbReference type="AlphaFoldDB" id="W1PPB4"/>